<dbReference type="PROSITE" id="PS50097">
    <property type="entry name" value="BTB"/>
    <property type="match status" value="2"/>
</dbReference>
<dbReference type="PhylomeDB" id="E9HAA2"/>
<dbReference type="PANTHER" id="PTHR24413">
    <property type="entry name" value="SPECKLE-TYPE POZ PROTEIN"/>
    <property type="match status" value="1"/>
</dbReference>
<dbReference type="CDD" id="cd18186">
    <property type="entry name" value="BTB_POZ_ZBTB_KLHL-like"/>
    <property type="match status" value="2"/>
</dbReference>
<gene>
    <name evidence="2" type="ORF">DAPPUDRAFT_255880</name>
</gene>
<dbReference type="EMBL" id="GL732611">
    <property type="protein sequence ID" value="EFX71272.1"/>
    <property type="molecule type" value="Genomic_DNA"/>
</dbReference>
<keyword evidence="3" id="KW-1185">Reference proteome</keyword>
<dbReference type="SUPFAM" id="SSF54695">
    <property type="entry name" value="POZ domain"/>
    <property type="match status" value="2"/>
</dbReference>
<dbReference type="Proteomes" id="UP000000305">
    <property type="component" value="Unassembled WGS sequence"/>
</dbReference>
<dbReference type="AlphaFoldDB" id="E9HAA2"/>
<proteinExistence type="predicted"/>
<dbReference type="InterPro" id="IPR000210">
    <property type="entry name" value="BTB/POZ_dom"/>
</dbReference>
<organism evidence="2 3">
    <name type="scientific">Daphnia pulex</name>
    <name type="common">Water flea</name>
    <dbReference type="NCBI Taxonomy" id="6669"/>
    <lineage>
        <taxon>Eukaryota</taxon>
        <taxon>Metazoa</taxon>
        <taxon>Ecdysozoa</taxon>
        <taxon>Arthropoda</taxon>
        <taxon>Crustacea</taxon>
        <taxon>Branchiopoda</taxon>
        <taxon>Diplostraca</taxon>
        <taxon>Cladocera</taxon>
        <taxon>Anomopoda</taxon>
        <taxon>Daphniidae</taxon>
        <taxon>Daphnia</taxon>
    </lineage>
</organism>
<dbReference type="Gene3D" id="3.30.710.10">
    <property type="entry name" value="Potassium Channel Kv1.1, Chain A"/>
    <property type="match status" value="2"/>
</dbReference>
<dbReference type="STRING" id="6669.E9HAA2"/>
<reference evidence="2 3" key="1">
    <citation type="journal article" date="2011" name="Science">
        <title>The ecoresponsive genome of Daphnia pulex.</title>
        <authorList>
            <person name="Colbourne J.K."/>
            <person name="Pfrender M.E."/>
            <person name="Gilbert D."/>
            <person name="Thomas W.K."/>
            <person name="Tucker A."/>
            <person name="Oakley T.H."/>
            <person name="Tokishita S."/>
            <person name="Aerts A."/>
            <person name="Arnold G.J."/>
            <person name="Basu M.K."/>
            <person name="Bauer D.J."/>
            <person name="Caceres C.E."/>
            <person name="Carmel L."/>
            <person name="Casola C."/>
            <person name="Choi J.H."/>
            <person name="Detter J.C."/>
            <person name="Dong Q."/>
            <person name="Dusheyko S."/>
            <person name="Eads B.D."/>
            <person name="Frohlich T."/>
            <person name="Geiler-Samerotte K.A."/>
            <person name="Gerlach D."/>
            <person name="Hatcher P."/>
            <person name="Jogdeo S."/>
            <person name="Krijgsveld J."/>
            <person name="Kriventseva E.V."/>
            <person name="Kultz D."/>
            <person name="Laforsch C."/>
            <person name="Lindquist E."/>
            <person name="Lopez J."/>
            <person name="Manak J.R."/>
            <person name="Muller J."/>
            <person name="Pangilinan J."/>
            <person name="Patwardhan R.P."/>
            <person name="Pitluck S."/>
            <person name="Pritham E.J."/>
            <person name="Rechtsteiner A."/>
            <person name="Rho M."/>
            <person name="Rogozin I.B."/>
            <person name="Sakarya O."/>
            <person name="Salamov A."/>
            <person name="Schaack S."/>
            <person name="Shapiro H."/>
            <person name="Shiga Y."/>
            <person name="Skalitzky C."/>
            <person name="Smith Z."/>
            <person name="Souvorov A."/>
            <person name="Sung W."/>
            <person name="Tang Z."/>
            <person name="Tsuchiya D."/>
            <person name="Tu H."/>
            <person name="Vos H."/>
            <person name="Wang M."/>
            <person name="Wolf Y.I."/>
            <person name="Yamagata H."/>
            <person name="Yamada T."/>
            <person name="Ye Y."/>
            <person name="Shaw J.R."/>
            <person name="Andrews J."/>
            <person name="Crease T.J."/>
            <person name="Tang H."/>
            <person name="Lucas S.M."/>
            <person name="Robertson H.M."/>
            <person name="Bork P."/>
            <person name="Koonin E.V."/>
            <person name="Zdobnov E.M."/>
            <person name="Grigoriev I.V."/>
            <person name="Lynch M."/>
            <person name="Boore J.L."/>
        </authorList>
    </citation>
    <scope>NUCLEOTIDE SEQUENCE [LARGE SCALE GENOMIC DNA]</scope>
</reference>
<dbReference type="OrthoDB" id="6359816at2759"/>
<dbReference type="SMART" id="SM00225">
    <property type="entry name" value="BTB"/>
    <property type="match status" value="2"/>
</dbReference>
<dbReference type="HOGENOM" id="CLU_480821_0_0_1"/>
<sequence length="562" mass="63858">MALLSVRPEDNQQPFWELQWKLNNVPMEAVVLSNFVQIRGHKSIRLGIQNVADQQRCTINLFAHRIRETGIELKSAVCRIDGFEWIEMIQHGCQSTVLFTAIHTKNLISDSPQTLLIFRVLVTPSVRNYRFLLRDSTLKNHLWSAATKDGGNTDMDFRVQNSIFPAHKSLITARNAVLAAELQRAGDLAAIESYTTRRTRINVTDLNPETFQALLKYMYTGEFEFPLMNEEDFWRGVATYELTTLTSLSELSFQESLKPTDLIELLGSLEMMWREKPLPVRSPDSAEDATISNTGFVVRITGSISNDSDWNLKFQNETTFGWRHSTGPATNENDQTSNTHIYFFSSLNCNSDLFVYDVILRNQNNVITMIEPHKQDEDCTVQIFYANLTNVTHANASDESIYFDVFIRSSVEAVAVELVDIQHSEDLWKAAQEADGTDVEFRVGDEIFSAHRWLVASRSPSFAALFSDLLLKEAADCDVSFSPEKETDNVTSTRTTITIESMEPAVFRDLLKYMYTGTMNVAASKLLLIAAEKYQIVTLAKICRAAVREIDYEKLSFKLLSY</sequence>
<name>E9HAA2_DAPPU</name>
<protein>
    <recommendedName>
        <fullName evidence="1">BTB domain-containing protein</fullName>
    </recommendedName>
</protein>
<dbReference type="KEGG" id="dpx:DAPPUDRAFT_255880"/>
<accession>E9HAA2</accession>
<dbReference type="InParanoid" id="E9HAA2"/>
<feature type="domain" description="BTB" evidence="1">
    <location>
        <begin position="153"/>
        <end position="227"/>
    </location>
</feature>
<evidence type="ECO:0000259" key="1">
    <source>
        <dbReference type="PROSITE" id="PS50097"/>
    </source>
</evidence>
<evidence type="ECO:0000313" key="3">
    <source>
        <dbReference type="Proteomes" id="UP000000305"/>
    </source>
</evidence>
<feature type="domain" description="BTB" evidence="1">
    <location>
        <begin position="437"/>
        <end position="523"/>
    </location>
</feature>
<evidence type="ECO:0000313" key="2">
    <source>
        <dbReference type="EMBL" id="EFX71272.1"/>
    </source>
</evidence>
<dbReference type="Pfam" id="PF00651">
    <property type="entry name" value="BTB"/>
    <property type="match status" value="2"/>
</dbReference>
<dbReference type="eggNOG" id="KOG4441">
    <property type="taxonomic scope" value="Eukaryota"/>
</dbReference>
<dbReference type="InterPro" id="IPR011333">
    <property type="entry name" value="SKP1/BTB/POZ_sf"/>
</dbReference>